<dbReference type="KEGG" id="madi:A7U43_28750"/>
<dbReference type="Gene3D" id="3.40.250.10">
    <property type="entry name" value="Rhodanese-like domain"/>
    <property type="match status" value="1"/>
</dbReference>
<dbReference type="Pfam" id="PF00581">
    <property type="entry name" value="Rhodanese"/>
    <property type="match status" value="1"/>
</dbReference>
<dbReference type="AlphaFoldDB" id="A0A172UWT4"/>
<keyword evidence="3" id="KW-1185">Reference proteome</keyword>
<sequence>MSAEVPDIDIARAITMISREDVRLLDVREDDEWEAGHAADAEHVRLGDLDVSAFAGPGTVVVTCRSGNRSRKAAAALVGAGVDAVNLDGGMKAWAEAGHPLIRDDGTPGTVV</sequence>
<reference evidence="2 3" key="1">
    <citation type="submission" date="2016-05" db="EMBL/GenBank/DDBJ databases">
        <title>Complete genome sequence of a phthalic acid esters degrading Mycobacterium sp. YC-RL4.</title>
        <authorList>
            <person name="Ren L."/>
            <person name="Fan S."/>
            <person name="Ruth N."/>
            <person name="Jia Y."/>
            <person name="Wang J."/>
            <person name="Qiao C."/>
        </authorList>
    </citation>
    <scope>NUCLEOTIDE SEQUENCE [LARGE SCALE GENOMIC DNA]</scope>
    <source>
        <strain evidence="2 3">YC-RL4</strain>
        <plasmid evidence="3">pmyc1</plasmid>
    </source>
</reference>
<dbReference type="InterPro" id="IPR036873">
    <property type="entry name" value="Rhodanese-like_dom_sf"/>
</dbReference>
<keyword evidence="2" id="KW-0808">Transferase</keyword>
<keyword evidence="2" id="KW-0614">Plasmid</keyword>
<dbReference type="PANTHER" id="PTHR43031:SF1">
    <property type="entry name" value="PYRIDINE NUCLEOTIDE-DISULPHIDE OXIDOREDUCTASE"/>
    <property type="match status" value="1"/>
</dbReference>
<dbReference type="OrthoDB" id="9800872at2"/>
<dbReference type="InterPro" id="IPR050229">
    <property type="entry name" value="GlpE_sulfurtransferase"/>
</dbReference>
<geneLocation type="plasmid" evidence="3">
    <name>pmyc1</name>
</geneLocation>
<evidence type="ECO:0000259" key="1">
    <source>
        <dbReference type="PROSITE" id="PS50206"/>
    </source>
</evidence>
<feature type="domain" description="Rhodanese" evidence="1">
    <location>
        <begin position="18"/>
        <end position="103"/>
    </location>
</feature>
<dbReference type="SUPFAM" id="SSF52821">
    <property type="entry name" value="Rhodanese/Cell cycle control phosphatase"/>
    <property type="match status" value="1"/>
</dbReference>
<dbReference type="PANTHER" id="PTHR43031">
    <property type="entry name" value="FAD-DEPENDENT OXIDOREDUCTASE"/>
    <property type="match status" value="1"/>
</dbReference>
<name>A0A172UWT4_9MYCO</name>
<dbReference type="CDD" id="cd00158">
    <property type="entry name" value="RHOD"/>
    <property type="match status" value="1"/>
</dbReference>
<dbReference type="RefSeq" id="WP_060999571.1">
    <property type="nucleotide sequence ID" value="NZ_CP015597.1"/>
</dbReference>
<dbReference type="EMBL" id="CP015597">
    <property type="protein sequence ID" value="ANE83495.1"/>
    <property type="molecule type" value="Genomic_DNA"/>
</dbReference>
<gene>
    <name evidence="2" type="ORF">A7U43_28750</name>
</gene>
<dbReference type="Proteomes" id="UP000077143">
    <property type="component" value="Plasmid pMYC1"/>
</dbReference>
<protein>
    <submittedName>
        <fullName evidence="2">Thiosulfate sulfurtransferase</fullName>
    </submittedName>
</protein>
<dbReference type="PROSITE" id="PS50206">
    <property type="entry name" value="RHODANESE_3"/>
    <property type="match status" value="1"/>
</dbReference>
<dbReference type="InterPro" id="IPR001763">
    <property type="entry name" value="Rhodanese-like_dom"/>
</dbReference>
<organism evidence="2 3">
    <name type="scientific">Mycobacterium adipatum</name>
    <dbReference type="NCBI Taxonomy" id="1682113"/>
    <lineage>
        <taxon>Bacteria</taxon>
        <taxon>Bacillati</taxon>
        <taxon>Actinomycetota</taxon>
        <taxon>Actinomycetes</taxon>
        <taxon>Mycobacteriales</taxon>
        <taxon>Mycobacteriaceae</taxon>
        <taxon>Mycobacterium</taxon>
    </lineage>
</organism>
<dbReference type="SMART" id="SM00450">
    <property type="entry name" value="RHOD"/>
    <property type="match status" value="1"/>
</dbReference>
<accession>A0A172UWT4</accession>
<evidence type="ECO:0000313" key="2">
    <source>
        <dbReference type="EMBL" id="ANE83495.1"/>
    </source>
</evidence>
<dbReference type="GO" id="GO:0016740">
    <property type="term" value="F:transferase activity"/>
    <property type="evidence" value="ECO:0007669"/>
    <property type="project" value="UniProtKB-KW"/>
</dbReference>
<evidence type="ECO:0000313" key="3">
    <source>
        <dbReference type="Proteomes" id="UP000077143"/>
    </source>
</evidence>
<proteinExistence type="predicted"/>